<evidence type="ECO:0000256" key="4">
    <source>
        <dbReference type="ARBA" id="ARBA00023012"/>
    </source>
</evidence>
<evidence type="ECO:0000313" key="6">
    <source>
        <dbReference type="EMBL" id="CAA9491575.1"/>
    </source>
</evidence>
<dbReference type="PANTHER" id="PTHR43065">
    <property type="entry name" value="SENSOR HISTIDINE KINASE"/>
    <property type="match status" value="1"/>
</dbReference>
<comment type="catalytic activity">
    <reaction evidence="1">
        <text>ATP + protein L-histidine = ADP + protein N-phospho-L-histidine.</text>
        <dbReference type="EC" id="2.7.13.3"/>
    </reaction>
</comment>
<sequence>MEQAVMRAFQPTFQRFEGLARQREKLAALGTMAAGLAHELNNPAAAASRTAAELAEVLVVVQSTIGAFVESGVERADAERLVALQRAAVARAADAPPTDPLAQAEREDELADQLGELGIADPWVLAEPLAAAGVDAAWLAGVQRHAGAATEAAVRWVAATLVAQSLVAELRDSTGRISTLVSAVKDYSSMDRPGDQEVDLHEGLESTLTMLGHKLRRGSVRVVRDYDRELPRLRAQGSELNQVWTNLLDNAIDAVDGEGTLTVTTRRSGDRLEVVIADDGPGIPPGIRDRIFEPFFTTKDVGRGTGLGLQTARRIVVDRHGGEIRVDGEPPGTRVHVALPA</sequence>
<dbReference type="Gene3D" id="3.30.565.10">
    <property type="entry name" value="Histidine kinase-like ATPase, C-terminal domain"/>
    <property type="match status" value="1"/>
</dbReference>
<dbReference type="InterPro" id="IPR036890">
    <property type="entry name" value="HATPase_C_sf"/>
</dbReference>
<dbReference type="SUPFAM" id="SSF55874">
    <property type="entry name" value="ATPase domain of HSP90 chaperone/DNA topoisomerase II/histidine kinase"/>
    <property type="match status" value="1"/>
</dbReference>
<dbReference type="SMART" id="SM00387">
    <property type="entry name" value="HATPase_c"/>
    <property type="match status" value="1"/>
</dbReference>
<dbReference type="InterPro" id="IPR004358">
    <property type="entry name" value="Sig_transdc_His_kin-like_C"/>
</dbReference>
<dbReference type="PANTHER" id="PTHR43065:SF48">
    <property type="entry name" value="HISTIDINE KINASE"/>
    <property type="match status" value="1"/>
</dbReference>
<evidence type="ECO:0000256" key="1">
    <source>
        <dbReference type="ARBA" id="ARBA00000085"/>
    </source>
</evidence>
<feature type="domain" description="Histidine kinase" evidence="5">
    <location>
        <begin position="170"/>
        <end position="341"/>
    </location>
</feature>
<dbReference type="Gene3D" id="1.10.287.130">
    <property type="match status" value="1"/>
</dbReference>
<dbReference type="PROSITE" id="PS50109">
    <property type="entry name" value="HIS_KIN"/>
    <property type="match status" value="1"/>
</dbReference>
<evidence type="ECO:0000259" key="5">
    <source>
        <dbReference type="PROSITE" id="PS50109"/>
    </source>
</evidence>
<dbReference type="InterPro" id="IPR005467">
    <property type="entry name" value="His_kinase_dom"/>
</dbReference>
<dbReference type="PRINTS" id="PR00344">
    <property type="entry name" value="BCTRLSENSOR"/>
</dbReference>
<proteinExistence type="predicted"/>
<dbReference type="AlphaFoldDB" id="A0A6J4SG99"/>
<protein>
    <recommendedName>
        <fullName evidence="2">histidine kinase</fullName>
        <ecNumber evidence="2">2.7.13.3</ecNumber>
    </recommendedName>
</protein>
<gene>
    <name evidence="6" type="ORF">AVDCRST_MAG13-1769</name>
</gene>
<name>A0A6J4SG99_9ACTN</name>
<dbReference type="InterPro" id="IPR003594">
    <property type="entry name" value="HATPase_dom"/>
</dbReference>
<keyword evidence="3" id="KW-0418">Kinase</keyword>
<dbReference type="GO" id="GO:0000160">
    <property type="term" value="P:phosphorelay signal transduction system"/>
    <property type="evidence" value="ECO:0007669"/>
    <property type="project" value="UniProtKB-KW"/>
</dbReference>
<dbReference type="EC" id="2.7.13.3" evidence="2"/>
<accession>A0A6J4SG99</accession>
<dbReference type="GO" id="GO:0004673">
    <property type="term" value="F:protein histidine kinase activity"/>
    <property type="evidence" value="ECO:0007669"/>
    <property type="project" value="UniProtKB-EC"/>
</dbReference>
<evidence type="ECO:0000256" key="3">
    <source>
        <dbReference type="ARBA" id="ARBA00022777"/>
    </source>
</evidence>
<evidence type="ECO:0000256" key="2">
    <source>
        <dbReference type="ARBA" id="ARBA00012438"/>
    </source>
</evidence>
<dbReference type="EMBL" id="CADCVO010000275">
    <property type="protein sequence ID" value="CAA9491575.1"/>
    <property type="molecule type" value="Genomic_DNA"/>
</dbReference>
<organism evidence="6">
    <name type="scientific">uncultured Solirubrobacteraceae bacterium</name>
    <dbReference type="NCBI Taxonomy" id="1162706"/>
    <lineage>
        <taxon>Bacteria</taxon>
        <taxon>Bacillati</taxon>
        <taxon>Actinomycetota</taxon>
        <taxon>Thermoleophilia</taxon>
        <taxon>Solirubrobacterales</taxon>
        <taxon>Solirubrobacteraceae</taxon>
        <taxon>environmental samples</taxon>
    </lineage>
</organism>
<reference evidence="6" key="1">
    <citation type="submission" date="2020-02" db="EMBL/GenBank/DDBJ databases">
        <authorList>
            <person name="Meier V. D."/>
        </authorList>
    </citation>
    <scope>NUCLEOTIDE SEQUENCE</scope>
    <source>
        <strain evidence="6">AVDCRST_MAG13</strain>
    </source>
</reference>
<dbReference type="Pfam" id="PF02518">
    <property type="entry name" value="HATPase_c"/>
    <property type="match status" value="1"/>
</dbReference>
<keyword evidence="4" id="KW-0902">Two-component regulatory system</keyword>
<keyword evidence="3" id="KW-0808">Transferase</keyword>